<dbReference type="RefSeq" id="WP_065850516.1">
    <property type="nucleotide sequence ID" value="NZ_LYPC01000008.1"/>
</dbReference>
<reference evidence="2" key="1">
    <citation type="submission" date="2016-05" db="EMBL/GenBank/DDBJ databases">
        <title>Paenibacillus oryzae. sp. nov., isolated from the rice root.</title>
        <authorList>
            <person name="Zhang J."/>
            <person name="Zhang X."/>
        </authorList>
    </citation>
    <scope>NUCLEOTIDE SEQUENCE [LARGE SCALE GENOMIC DNA]</scope>
    <source>
        <strain evidence="2">KCTC13222</strain>
    </source>
</reference>
<evidence type="ECO:0000313" key="2">
    <source>
        <dbReference type="Proteomes" id="UP000093309"/>
    </source>
</evidence>
<accession>A0A1C1A8L3</accession>
<dbReference type="STRING" id="512399.A8709_16840"/>
<dbReference type="OrthoDB" id="2627647at2"/>
<sequence length="120" mass="13838">MKKTVLLSAILLLLLSSFVLYQFQKPLLSQNEAIAKAEKYLGIVNTKLNIQYQTKRVEENTWYIPHDDFWHTVVGSRKWSGFIDGVGIEIDAFSGDFIQMVFPLDGIVTKEEHPDWFTSK</sequence>
<dbReference type="Proteomes" id="UP000093309">
    <property type="component" value="Unassembled WGS sequence"/>
</dbReference>
<comment type="caution">
    <text evidence="1">The sequence shown here is derived from an EMBL/GenBank/DDBJ whole genome shotgun (WGS) entry which is preliminary data.</text>
</comment>
<protein>
    <submittedName>
        <fullName evidence="1">Uncharacterized protein</fullName>
    </submittedName>
</protein>
<dbReference type="EMBL" id="LYPC01000008">
    <property type="protein sequence ID" value="OCT16938.1"/>
    <property type="molecule type" value="Genomic_DNA"/>
</dbReference>
<proteinExistence type="predicted"/>
<evidence type="ECO:0000313" key="1">
    <source>
        <dbReference type="EMBL" id="OCT16938.1"/>
    </source>
</evidence>
<organism evidence="1 2">
    <name type="scientific">Paenibacillus pectinilyticus</name>
    <dbReference type="NCBI Taxonomy" id="512399"/>
    <lineage>
        <taxon>Bacteria</taxon>
        <taxon>Bacillati</taxon>
        <taxon>Bacillota</taxon>
        <taxon>Bacilli</taxon>
        <taxon>Bacillales</taxon>
        <taxon>Paenibacillaceae</taxon>
        <taxon>Paenibacillus</taxon>
    </lineage>
</organism>
<name>A0A1C1A8L3_9BACL</name>
<gene>
    <name evidence="1" type="ORF">A8709_16840</name>
</gene>
<dbReference type="AlphaFoldDB" id="A0A1C1A8L3"/>
<keyword evidence="2" id="KW-1185">Reference proteome</keyword>